<organism evidence="2">
    <name type="scientific">Heligmosomoides polygyrus</name>
    <name type="common">Parasitic roundworm</name>
    <dbReference type="NCBI Taxonomy" id="6339"/>
    <lineage>
        <taxon>Eukaryota</taxon>
        <taxon>Metazoa</taxon>
        <taxon>Ecdysozoa</taxon>
        <taxon>Nematoda</taxon>
        <taxon>Chromadorea</taxon>
        <taxon>Rhabditida</taxon>
        <taxon>Rhabditina</taxon>
        <taxon>Rhabditomorpha</taxon>
        <taxon>Strongyloidea</taxon>
        <taxon>Heligmosomidae</taxon>
        <taxon>Heligmosomoides</taxon>
    </lineage>
</organism>
<reference evidence="4" key="2">
    <citation type="submission" date="2019-09" db="UniProtKB">
        <authorList>
            <consortium name="WormBaseParasite"/>
        </authorList>
    </citation>
    <scope>IDENTIFICATION</scope>
</reference>
<evidence type="ECO:0000313" key="4">
    <source>
        <dbReference type="WBParaSite" id="HPBE_0001679601-mRNA-1"/>
    </source>
</evidence>
<sequence length="333" mass="37919">MPNKDPGGQFHNAIDHIIFNRNHCLTNVSVSPSNGVTIDSTHLRGTSALMELKDMPQPTEFVPKAQVEATRRLAGGNVTRFALELEKEVYGDDLSKLKMHVEKRLRTPAKIAFIKEACPPFYMVSGDPKVQPGDKVLKGKTNVVAAMLSRGRQAGTALILQQELTKPCKLNFHKLYNRLKRQIYWPGKIQHIRQWTRECQQCFAHNPQSMITPPLSLQTRAQKELTEDAIRSRTQNKGPIGFMTGEGASLLEKDTKRGDVLTKIVPMFDRLMALLEKWSTFRTWVMVWPLDAKMDEDKMKRLLKMARKHLQNGGKVVTIWPKINEENPAKWGE</sequence>
<proteinExistence type="predicted"/>
<gene>
    <name evidence="2" type="ORF">HPBE_LOCUS16799</name>
</gene>
<dbReference type="WBParaSite" id="HPBE_0001679601-mRNA-1">
    <property type="protein sequence ID" value="HPBE_0001679601-mRNA-1"/>
    <property type="gene ID" value="HPBE_0001679601"/>
</dbReference>
<evidence type="ECO:0000259" key="1">
    <source>
        <dbReference type="Pfam" id="PF17921"/>
    </source>
</evidence>
<protein>
    <submittedName>
        <fullName evidence="4">Integrase_H2C2 domain-containing protein</fullName>
    </submittedName>
</protein>
<evidence type="ECO:0000313" key="3">
    <source>
        <dbReference type="Proteomes" id="UP000050761"/>
    </source>
</evidence>
<dbReference type="Pfam" id="PF17921">
    <property type="entry name" value="Integrase_H2C2"/>
    <property type="match status" value="1"/>
</dbReference>
<dbReference type="Proteomes" id="UP000050761">
    <property type="component" value="Unassembled WGS sequence"/>
</dbReference>
<dbReference type="AlphaFoldDB" id="A0A3P8BN62"/>
<dbReference type="EMBL" id="UZAH01029618">
    <property type="protein sequence ID" value="VDP07044.1"/>
    <property type="molecule type" value="Genomic_DNA"/>
</dbReference>
<feature type="domain" description="Integrase zinc-binding" evidence="1">
    <location>
        <begin position="172"/>
        <end position="207"/>
    </location>
</feature>
<reference evidence="2 3" key="1">
    <citation type="submission" date="2018-11" db="EMBL/GenBank/DDBJ databases">
        <authorList>
            <consortium name="Pathogen Informatics"/>
        </authorList>
    </citation>
    <scope>NUCLEOTIDE SEQUENCE [LARGE SCALE GENOMIC DNA]</scope>
</reference>
<evidence type="ECO:0000313" key="2">
    <source>
        <dbReference type="EMBL" id="VDP07044.1"/>
    </source>
</evidence>
<accession>A0A3P8BN62</accession>
<keyword evidence="3" id="KW-1185">Reference proteome</keyword>
<name>A0A3P8BN62_HELPZ</name>
<dbReference type="InterPro" id="IPR041588">
    <property type="entry name" value="Integrase_H2C2"/>
</dbReference>